<dbReference type="EMBL" id="BSXW01000434">
    <property type="protein sequence ID" value="GMF22237.1"/>
    <property type="molecule type" value="Genomic_DNA"/>
</dbReference>
<reference evidence="2" key="1">
    <citation type="submission" date="2023-04" db="EMBL/GenBank/DDBJ databases">
        <title>Phytophthora lilii NBRC 32176.</title>
        <authorList>
            <person name="Ichikawa N."/>
            <person name="Sato H."/>
            <person name="Tonouchi N."/>
        </authorList>
    </citation>
    <scope>NUCLEOTIDE SEQUENCE</scope>
    <source>
        <strain evidence="2">NBRC 32176</strain>
    </source>
</reference>
<feature type="region of interest" description="Disordered" evidence="1">
    <location>
        <begin position="363"/>
        <end position="387"/>
    </location>
</feature>
<evidence type="ECO:0000313" key="3">
    <source>
        <dbReference type="Proteomes" id="UP001165083"/>
    </source>
</evidence>
<feature type="compositionally biased region" description="Polar residues" evidence="1">
    <location>
        <begin position="1"/>
        <end position="11"/>
    </location>
</feature>
<keyword evidence="3" id="KW-1185">Reference proteome</keyword>
<name>A0A9W6TZE2_9STRA</name>
<feature type="compositionally biased region" description="Basic and acidic residues" evidence="1">
    <location>
        <begin position="374"/>
        <end position="385"/>
    </location>
</feature>
<dbReference type="Proteomes" id="UP001165083">
    <property type="component" value="Unassembled WGS sequence"/>
</dbReference>
<sequence>MRNTGGVTGEQNGDDDEESSDDEKEDDDSEDEVSDDEEEDEEEEKAEVLKVETVMKTEPGFEHESNAARFRREYEERYVAELARSRSQVYGSSGYARPGAAYYLPPPGYGGFCWSEKEEEEDREEDAGCDCACTTAACADVEAQEEDKDEDEDQSCDEQFPVEPAYASTPLRLLPTRTFEEVSTTKPISTETPEILKPMMAQVNALAQEMRSFVKDEKSWRAKVKDELRAPVPLPPPFMPATVAAVQALPPPPAPLQPSRSGQVFRGIRMEDDGRDQGGAPICGRCQYLGHGRVTCRQQSMTCRNCNQLAIFEVSANCLRPHSKEYTVEGLGTDVNGALSASLRVTPWFAEKEEIIVEQEHPDVTMSDQATVESKNEPKGEKPVDGTEDATLLGRLFTDDELGEMERCAPGQEATGLGGVKVAAEAEEYDNELEDRLYPLNENETLERMK</sequence>
<comment type="caution">
    <text evidence="2">The sequence shown here is derived from an EMBL/GenBank/DDBJ whole genome shotgun (WGS) entry which is preliminary data.</text>
</comment>
<dbReference type="AlphaFoldDB" id="A0A9W6TZE2"/>
<proteinExistence type="predicted"/>
<feature type="region of interest" description="Disordered" evidence="1">
    <location>
        <begin position="1"/>
        <end position="69"/>
    </location>
</feature>
<evidence type="ECO:0000313" key="2">
    <source>
        <dbReference type="EMBL" id="GMF22237.1"/>
    </source>
</evidence>
<feature type="compositionally biased region" description="Basic and acidic residues" evidence="1">
    <location>
        <begin position="46"/>
        <end position="69"/>
    </location>
</feature>
<dbReference type="OrthoDB" id="10365252at2759"/>
<protein>
    <submittedName>
        <fullName evidence="2">Unnamed protein product</fullName>
    </submittedName>
</protein>
<accession>A0A9W6TZE2</accession>
<evidence type="ECO:0000256" key="1">
    <source>
        <dbReference type="SAM" id="MobiDB-lite"/>
    </source>
</evidence>
<feature type="compositionally biased region" description="Acidic residues" evidence="1">
    <location>
        <begin position="12"/>
        <end position="45"/>
    </location>
</feature>
<gene>
    <name evidence="2" type="ORF">Plil01_000883700</name>
</gene>
<organism evidence="2 3">
    <name type="scientific">Phytophthora lilii</name>
    <dbReference type="NCBI Taxonomy" id="2077276"/>
    <lineage>
        <taxon>Eukaryota</taxon>
        <taxon>Sar</taxon>
        <taxon>Stramenopiles</taxon>
        <taxon>Oomycota</taxon>
        <taxon>Peronosporomycetes</taxon>
        <taxon>Peronosporales</taxon>
        <taxon>Peronosporaceae</taxon>
        <taxon>Phytophthora</taxon>
    </lineage>
</organism>